<evidence type="ECO:0000313" key="1">
    <source>
        <dbReference type="EMBL" id="PWZ24412.1"/>
    </source>
</evidence>
<gene>
    <name evidence="1" type="ORF">Zm00014a_023236</name>
</gene>
<accession>A0A3L6ETM0</accession>
<reference evidence="1" key="1">
    <citation type="journal article" date="2018" name="Nat. Genet.">
        <title>Extensive intraspecific gene order and gene structural variations between Mo17 and other maize genomes.</title>
        <authorList>
            <person name="Sun S."/>
            <person name="Zhou Y."/>
            <person name="Chen J."/>
            <person name="Shi J."/>
            <person name="Zhao H."/>
            <person name="Zhao H."/>
            <person name="Song W."/>
            <person name="Zhang M."/>
            <person name="Cui Y."/>
            <person name="Dong X."/>
            <person name="Liu H."/>
            <person name="Ma X."/>
            <person name="Jiao Y."/>
            <person name="Wang B."/>
            <person name="Wei X."/>
            <person name="Stein J.C."/>
            <person name="Glaubitz J.C."/>
            <person name="Lu F."/>
            <person name="Yu G."/>
            <person name="Liang C."/>
            <person name="Fengler K."/>
            <person name="Li B."/>
            <person name="Rafalski A."/>
            <person name="Schnable P.S."/>
            <person name="Ware D.H."/>
            <person name="Buckler E.S."/>
            <person name="Lai J."/>
        </authorList>
    </citation>
    <scope>NUCLEOTIDE SEQUENCE [LARGE SCALE GENOMIC DNA]</scope>
    <source>
        <tissue evidence="1">Seedling</tissue>
    </source>
</reference>
<dbReference type="AlphaFoldDB" id="A0A3L6ETM0"/>
<protein>
    <submittedName>
        <fullName evidence="1">Uncharacterized protein</fullName>
    </submittedName>
</protein>
<dbReference type="EMBL" id="NCVQ01000006">
    <property type="protein sequence ID" value="PWZ24412.1"/>
    <property type="molecule type" value="Genomic_DNA"/>
</dbReference>
<proteinExistence type="predicted"/>
<sequence>MATEMAKAAMSGKLKEMDWEKKIKICELVEQDPGLEGIQDLSLYMDLLTKKGCKLDEFLTLIDSVGMQVQEKIQFLI</sequence>
<dbReference type="Proteomes" id="UP000251960">
    <property type="component" value="Chromosome 5"/>
</dbReference>
<name>A0A3L6ETM0_MAIZE</name>
<comment type="caution">
    <text evidence="1">The sequence shown here is derived from an EMBL/GenBank/DDBJ whole genome shotgun (WGS) entry which is preliminary data.</text>
</comment>
<organism evidence="1">
    <name type="scientific">Zea mays</name>
    <name type="common">Maize</name>
    <dbReference type="NCBI Taxonomy" id="4577"/>
    <lineage>
        <taxon>Eukaryota</taxon>
        <taxon>Viridiplantae</taxon>
        <taxon>Streptophyta</taxon>
        <taxon>Embryophyta</taxon>
        <taxon>Tracheophyta</taxon>
        <taxon>Spermatophyta</taxon>
        <taxon>Magnoliopsida</taxon>
        <taxon>Liliopsida</taxon>
        <taxon>Poales</taxon>
        <taxon>Poaceae</taxon>
        <taxon>PACMAD clade</taxon>
        <taxon>Panicoideae</taxon>
        <taxon>Andropogonodae</taxon>
        <taxon>Andropogoneae</taxon>
        <taxon>Tripsacinae</taxon>
        <taxon>Zea</taxon>
    </lineage>
</organism>